<organism evidence="12 13">
    <name type="scientific">Neocallimastix californiae</name>
    <dbReference type="NCBI Taxonomy" id="1754190"/>
    <lineage>
        <taxon>Eukaryota</taxon>
        <taxon>Fungi</taxon>
        <taxon>Fungi incertae sedis</taxon>
        <taxon>Chytridiomycota</taxon>
        <taxon>Chytridiomycota incertae sedis</taxon>
        <taxon>Neocallimastigomycetes</taxon>
        <taxon>Neocallimastigales</taxon>
        <taxon>Neocallimastigaceae</taxon>
        <taxon>Neocallimastix</taxon>
    </lineage>
</organism>
<name>A0A1Y2DWJ2_9FUNG</name>
<evidence type="ECO:0000313" key="12">
    <source>
        <dbReference type="EMBL" id="ORY63641.1"/>
    </source>
</evidence>
<dbReference type="Pfam" id="PF03721">
    <property type="entry name" value="UDPG_MGDP_dh_N"/>
    <property type="match status" value="1"/>
</dbReference>
<dbReference type="GO" id="GO:0006024">
    <property type="term" value="P:glycosaminoglycan biosynthetic process"/>
    <property type="evidence" value="ECO:0007669"/>
    <property type="project" value="TreeGrafter"/>
</dbReference>
<gene>
    <name evidence="12" type="ORF">LY90DRAFT_523048</name>
</gene>
<accession>A0A1Y2DWJ2</accession>
<dbReference type="Pfam" id="PF03720">
    <property type="entry name" value="UDPG_MGDP_dh_C"/>
    <property type="match status" value="1"/>
</dbReference>
<evidence type="ECO:0000313" key="13">
    <source>
        <dbReference type="Proteomes" id="UP000193920"/>
    </source>
</evidence>
<evidence type="ECO:0000256" key="10">
    <source>
        <dbReference type="PIRSR" id="PIRSR500133-3"/>
    </source>
</evidence>
<dbReference type="OrthoDB" id="5059218at2759"/>
<evidence type="ECO:0000256" key="1">
    <source>
        <dbReference type="ARBA" id="ARBA00004701"/>
    </source>
</evidence>
<dbReference type="FunFam" id="3.40.50.720:FF:000032">
    <property type="entry name" value="UDP-glucose 6-dehydrogenase"/>
    <property type="match status" value="1"/>
</dbReference>
<evidence type="ECO:0000256" key="4">
    <source>
        <dbReference type="ARBA" id="ARBA00015132"/>
    </source>
</evidence>
<proteinExistence type="inferred from homology"/>
<feature type="active site" description="Nucleophile" evidence="9">
    <location>
        <position position="314"/>
    </location>
</feature>
<dbReference type="InterPro" id="IPR014026">
    <property type="entry name" value="UDP-Glc/GDP-Man_DH_dimer"/>
</dbReference>
<dbReference type="NCBIfam" id="TIGR03026">
    <property type="entry name" value="NDP-sugDHase"/>
    <property type="match status" value="1"/>
</dbReference>
<dbReference type="FunFam" id="3.40.50.720:FF:000114">
    <property type="entry name" value="UDP-glucose 6-dehydrogenase"/>
    <property type="match status" value="1"/>
</dbReference>
<evidence type="ECO:0000259" key="11">
    <source>
        <dbReference type="SMART" id="SM00984"/>
    </source>
</evidence>
<dbReference type="InterPro" id="IPR036291">
    <property type="entry name" value="NAD(P)-bd_dom_sf"/>
</dbReference>
<keyword evidence="13" id="KW-1185">Reference proteome</keyword>
<evidence type="ECO:0000256" key="2">
    <source>
        <dbReference type="ARBA" id="ARBA00006601"/>
    </source>
</evidence>
<dbReference type="GO" id="GO:0051287">
    <property type="term" value="F:NAD binding"/>
    <property type="evidence" value="ECO:0007669"/>
    <property type="project" value="InterPro"/>
</dbReference>
<comment type="caution">
    <text evidence="12">The sequence shown here is derived from an EMBL/GenBank/DDBJ whole genome shotgun (WGS) entry which is preliminary data.</text>
</comment>
<dbReference type="AlphaFoldDB" id="A0A1Y2DWJ2"/>
<dbReference type="GO" id="GO:0006065">
    <property type="term" value="P:UDP-glucuronate biosynthetic process"/>
    <property type="evidence" value="ECO:0007669"/>
    <property type="project" value="UniProtKB-UniPathway"/>
</dbReference>
<dbReference type="Gene3D" id="1.20.5.100">
    <property type="entry name" value="Cytochrome c1, transmembrane anchor, C-terminal"/>
    <property type="match status" value="1"/>
</dbReference>
<evidence type="ECO:0000256" key="8">
    <source>
        <dbReference type="PIRNR" id="PIRNR000124"/>
    </source>
</evidence>
<keyword evidence="5 8" id="KW-0560">Oxidoreductase</keyword>
<feature type="binding site" evidence="10">
    <location>
        <position position="203"/>
    </location>
    <ligand>
        <name>NAD(+)</name>
        <dbReference type="ChEBI" id="CHEBI:57540"/>
    </ligand>
</feature>
<dbReference type="UniPathway" id="UPA00038">
    <property type="reaction ID" value="UER00491"/>
</dbReference>
<dbReference type="FunFam" id="1.20.5.100:FF:000001">
    <property type="entry name" value="UDP-glucose 6-dehydrogenase"/>
    <property type="match status" value="1"/>
</dbReference>
<dbReference type="Gene3D" id="3.40.50.720">
    <property type="entry name" value="NAD(P)-binding Rossmann-like Domain"/>
    <property type="match status" value="2"/>
</dbReference>
<feature type="domain" description="UDP-glucose/GDP-mannose dehydrogenase C-terminal" evidence="11">
    <location>
        <begin position="370"/>
        <end position="486"/>
    </location>
</feature>
<dbReference type="InterPro" id="IPR036220">
    <property type="entry name" value="UDP-Glc/GDP-Man_DH_C_sf"/>
</dbReference>
<dbReference type="PANTHER" id="PTHR11374:SF3">
    <property type="entry name" value="UDP-GLUCOSE 6-DEHYDROGENASE"/>
    <property type="match status" value="1"/>
</dbReference>
<feature type="binding site" evidence="10">
    <location>
        <begin position="121"/>
        <end position="125"/>
    </location>
    <ligand>
        <name>NAD(+)</name>
        <dbReference type="ChEBI" id="CHEBI:57540"/>
    </ligand>
</feature>
<evidence type="ECO:0000256" key="9">
    <source>
        <dbReference type="PIRSR" id="PIRSR500133-1"/>
    </source>
</evidence>
<dbReference type="InterPro" id="IPR001732">
    <property type="entry name" value="UDP-Glc/GDP-Man_DH_N"/>
</dbReference>
<dbReference type="InterPro" id="IPR028356">
    <property type="entry name" value="UDPglc_DH_euk"/>
</dbReference>
<dbReference type="SUPFAM" id="SSF48179">
    <property type="entry name" value="6-phosphogluconate dehydrogenase C-terminal domain-like"/>
    <property type="match status" value="1"/>
</dbReference>
<evidence type="ECO:0000256" key="7">
    <source>
        <dbReference type="ARBA" id="ARBA00047473"/>
    </source>
</evidence>
<dbReference type="InterPro" id="IPR017476">
    <property type="entry name" value="UDP-Glc/GDP-Man"/>
</dbReference>
<feature type="binding site" evidence="10">
    <location>
        <begin position="314"/>
        <end position="317"/>
    </location>
    <ligand>
        <name>NAD(+)</name>
        <dbReference type="ChEBI" id="CHEBI:57540"/>
    </ligand>
</feature>
<dbReference type="PIRSF" id="PIRSF500133">
    <property type="entry name" value="UDPglc_DH_euk"/>
    <property type="match status" value="1"/>
</dbReference>
<dbReference type="PIRSF" id="PIRSF000124">
    <property type="entry name" value="UDPglc_GDPman_dh"/>
    <property type="match status" value="1"/>
</dbReference>
<evidence type="ECO:0000256" key="6">
    <source>
        <dbReference type="ARBA" id="ARBA00023027"/>
    </source>
</evidence>
<dbReference type="Proteomes" id="UP000193920">
    <property type="component" value="Unassembled WGS sequence"/>
</dbReference>
<comment type="similarity">
    <text evidence="2 8">Belongs to the UDP-glucose/GDP-mannose dehydrogenase family.</text>
</comment>
<dbReference type="STRING" id="1754190.A0A1Y2DWJ2"/>
<dbReference type="GO" id="GO:0003979">
    <property type="term" value="F:UDP-glucose 6-dehydrogenase activity"/>
    <property type="evidence" value="ECO:0007669"/>
    <property type="project" value="UniProtKB-EC"/>
</dbReference>
<evidence type="ECO:0000256" key="5">
    <source>
        <dbReference type="ARBA" id="ARBA00023002"/>
    </source>
</evidence>
<dbReference type="EC" id="1.1.1.22" evidence="3 8"/>
<protein>
    <recommendedName>
        <fullName evidence="4 8">UDP-glucose 6-dehydrogenase</fullName>
        <ecNumber evidence="3 8">1.1.1.22</ecNumber>
    </recommendedName>
</protein>
<comment type="catalytic activity">
    <reaction evidence="7 8">
        <text>UDP-alpha-D-glucose + 2 NAD(+) + H2O = UDP-alpha-D-glucuronate + 2 NADH + 3 H(+)</text>
        <dbReference type="Rhea" id="RHEA:23596"/>
        <dbReference type="ChEBI" id="CHEBI:15377"/>
        <dbReference type="ChEBI" id="CHEBI:15378"/>
        <dbReference type="ChEBI" id="CHEBI:57540"/>
        <dbReference type="ChEBI" id="CHEBI:57945"/>
        <dbReference type="ChEBI" id="CHEBI:58052"/>
        <dbReference type="ChEBI" id="CHEBI:58885"/>
        <dbReference type="EC" id="1.1.1.22"/>
    </reaction>
</comment>
<dbReference type="InterPro" id="IPR014027">
    <property type="entry name" value="UDP-Glc/GDP-Man_DH_C"/>
</dbReference>
<keyword evidence="6 8" id="KW-0520">NAD</keyword>
<feature type="binding site" evidence="10">
    <location>
        <position position="68"/>
    </location>
    <ligand>
        <name>NAD(+)</name>
        <dbReference type="ChEBI" id="CHEBI:57540"/>
    </ligand>
</feature>
<reference evidence="12 13" key="1">
    <citation type="submission" date="2016-08" db="EMBL/GenBank/DDBJ databases">
        <title>A Parts List for Fungal Cellulosomes Revealed by Comparative Genomics.</title>
        <authorList>
            <consortium name="DOE Joint Genome Institute"/>
            <person name="Haitjema C.H."/>
            <person name="Gilmore S.P."/>
            <person name="Henske J.K."/>
            <person name="Solomon K.V."/>
            <person name="De Groot R."/>
            <person name="Kuo A."/>
            <person name="Mondo S.J."/>
            <person name="Salamov A.A."/>
            <person name="Labutti K."/>
            <person name="Zhao Z."/>
            <person name="Chiniquy J."/>
            <person name="Barry K."/>
            <person name="Brewer H.M."/>
            <person name="Purvine S.O."/>
            <person name="Wright A.T."/>
            <person name="Boxma B."/>
            <person name="Van Alen T."/>
            <person name="Hackstein J.H."/>
            <person name="Baker S.E."/>
            <person name="Grigoriev I.V."/>
            <person name="O'Malley M.A."/>
        </authorList>
    </citation>
    <scope>NUCLEOTIDE SEQUENCE [LARGE SCALE GENOMIC DNA]</scope>
    <source>
        <strain evidence="12 13">G1</strain>
    </source>
</reference>
<dbReference type="SUPFAM" id="SSF52413">
    <property type="entry name" value="UDP-glucose/GDP-mannose dehydrogenase C-terminal domain"/>
    <property type="match status" value="1"/>
</dbReference>
<dbReference type="GO" id="GO:0005634">
    <property type="term" value="C:nucleus"/>
    <property type="evidence" value="ECO:0007669"/>
    <property type="project" value="TreeGrafter"/>
</dbReference>
<feature type="binding site" evidence="10">
    <location>
        <begin position="41"/>
        <end position="46"/>
    </location>
    <ligand>
        <name>NAD(+)</name>
        <dbReference type="ChEBI" id="CHEBI:57540"/>
    </ligand>
</feature>
<evidence type="ECO:0000256" key="3">
    <source>
        <dbReference type="ARBA" id="ARBA00012954"/>
    </source>
</evidence>
<comment type="pathway">
    <text evidence="1">Nucleotide-sugar biosynthesis; UDP-alpha-D-glucuronate biosynthesis; UDP-alpha-D-glucuronate from UDP-alpha-D-glucose: step 1/1.</text>
</comment>
<dbReference type="InterPro" id="IPR008927">
    <property type="entry name" value="6-PGluconate_DH-like_C_sf"/>
</dbReference>
<dbReference type="PANTHER" id="PTHR11374">
    <property type="entry name" value="UDP-GLUCOSE DEHYDROGENASE/UDP-MANNAC DEHYDROGENASE"/>
    <property type="match status" value="1"/>
</dbReference>
<dbReference type="EMBL" id="MCOG01000056">
    <property type="protein sequence ID" value="ORY63641.1"/>
    <property type="molecule type" value="Genomic_DNA"/>
</dbReference>
<dbReference type="Pfam" id="PF00984">
    <property type="entry name" value="UDPG_MGDP_dh"/>
    <property type="match status" value="1"/>
</dbReference>
<dbReference type="SUPFAM" id="SSF51735">
    <property type="entry name" value="NAD(P)-binding Rossmann-fold domains"/>
    <property type="match status" value="1"/>
</dbReference>
<feature type="binding site" evidence="10">
    <location>
        <begin position="162"/>
        <end position="163"/>
    </location>
    <ligand>
        <name>NAD(+)</name>
        <dbReference type="ChEBI" id="CHEBI:57540"/>
    </ligand>
</feature>
<feature type="binding site" evidence="10">
    <location>
        <position position="73"/>
    </location>
    <ligand>
        <name>NAD(+)</name>
        <dbReference type="ChEBI" id="CHEBI:57540"/>
    </ligand>
</feature>
<dbReference type="SMART" id="SM00984">
    <property type="entry name" value="UDPG_MGDP_dh_C"/>
    <property type="match status" value="1"/>
</dbReference>
<sequence>MICDSFLFNENENENQITNNELNKFSFKKYLNRPLNVCYIGAGYVGGTSSSVMAYKCPIDEVIVTVCDVDIKKINSWNSDNLPIYEPGLEEIVKDRRGKNLFFTVDIEKAIYLADIIFISVGTPTKKIGIGAGQAADLSFIEKAVRKIASISRNSKLIVEKSTVPCRTAEHIRAILNANQIKNNNDNTSIHFEILSNPEFLAEGTAVNDILNPDRILIGGLQTKEGIEAQELLSKLYSYWVPEEKIIKMGLWSAELSKLTANALLAQRISSINSLSALCEEVGSDIQEISHACGLDSRIGTKFLNASVGFGGSCFKKDVLNLVYLSNYYNLPEVAEYWNQVITMNEYRKSRFVKNIFNKLFNTISGKTITIFGFSFKKNTKDTRESPAITVVLSLLSEGAFIKIYDPKVSEKQIKNDIMENCDIQNYNDYISRIKVCSSCYEAADCSNAIVICTEWDEFTFIDYKKVYNNMIKPAFIFDGRLILNHKELKEIGFFVEAIGKNFNKVI</sequence>
<feature type="binding site" evidence="10">
    <location>
        <position position="384"/>
    </location>
    <ligand>
        <name>NAD(+)</name>
        <dbReference type="ChEBI" id="CHEBI:57540"/>
    </ligand>
</feature>